<evidence type="ECO:0000259" key="6">
    <source>
        <dbReference type="PROSITE" id="PS50006"/>
    </source>
</evidence>
<dbReference type="InterPro" id="IPR011009">
    <property type="entry name" value="Kinase-like_dom_sf"/>
</dbReference>
<dbReference type="CDD" id="cd22670">
    <property type="entry name" value="FHA_MEK1-like"/>
    <property type="match status" value="1"/>
</dbReference>
<dbReference type="InterPro" id="IPR017441">
    <property type="entry name" value="Protein_kinase_ATP_BS"/>
</dbReference>
<evidence type="ECO:0000256" key="3">
    <source>
        <dbReference type="ARBA" id="ARBA00022840"/>
    </source>
</evidence>
<dbReference type="AlphaFoldDB" id="A0A1G4J433"/>
<reference evidence="9" key="1">
    <citation type="submission" date="2016-03" db="EMBL/GenBank/DDBJ databases">
        <authorList>
            <person name="Devillers Hugo."/>
        </authorList>
    </citation>
    <scope>NUCLEOTIDE SEQUENCE [LARGE SCALE GENOMIC DNA]</scope>
</reference>
<dbReference type="Gene3D" id="2.60.200.20">
    <property type="match status" value="1"/>
</dbReference>
<keyword evidence="5" id="KW-0808">Transferase</keyword>
<evidence type="ECO:0000256" key="1">
    <source>
        <dbReference type="ARBA" id="ARBA00005575"/>
    </source>
</evidence>
<dbReference type="InterPro" id="IPR008984">
    <property type="entry name" value="SMAD_FHA_dom_sf"/>
</dbReference>
<evidence type="ECO:0000256" key="4">
    <source>
        <dbReference type="PROSITE-ProRule" id="PRU10141"/>
    </source>
</evidence>
<feature type="binding site" evidence="4">
    <location>
        <position position="180"/>
    </location>
    <ligand>
        <name>ATP</name>
        <dbReference type="ChEBI" id="CHEBI:30616"/>
    </ligand>
</feature>
<dbReference type="SUPFAM" id="SSF56112">
    <property type="entry name" value="Protein kinase-like (PK-like)"/>
    <property type="match status" value="1"/>
</dbReference>
<dbReference type="GO" id="GO:0004674">
    <property type="term" value="F:protein serine/threonine kinase activity"/>
    <property type="evidence" value="ECO:0007669"/>
    <property type="project" value="UniProtKB-KW"/>
</dbReference>
<comment type="similarity">
    <text evidence="1">Belongs to the protein kinase superfamily. CAMK Ser/Thr protein kinase family. CHEK2 subfamily.</text>
</comment>
<proteinExistence type="inferred from homology"/>
<evidence type="ECO:0000256" key="2">
    <source>
        <dbReference type="ARBA" id="ARBA00022741"/>
    </source>
</evidence>
<dbReference type="SMART" id="SM00220">
    <property type="entry name" value="S_TKc"/>
    <property type="match status" value="1"/>
</dbReference>
<dbReference type="SUPFAM" id="SSF49879">
    <property type="entry name" value="SMAD/FHA domain"/>
    <property type="match status" value="1"/>
</dbReference>
<evidence type="ECO:0000313" key="9">
    <source>
        <dbReference type="Proteomes" id="UP000189911"/>
    </source>
</evidence>
<dbReference type="OrthoDB" id="74764at2759"/>
<gene>
    <name evidence="8" type="ORF">LANO_0C01398G</name>
</gene>
<feature type="domain" description="Protein kinase" evidence="7">
    <location>
        <begin position="146"/>
        <end position="425"/>
    </location>
</feature>
<accession>A0A1G4J433</accession>
<evidence type="ECO:0000313" key="8">
    <source>
        <dbReference type="EMBL" id="SCU84452.1"/>
    </source>
</evidence>
<evidence type="ECO:0000259" key="7">
    <source>
        <dbReference type="PROSITE" id="PS50011"/>
    </source>
</evidence>
<dbReference type="InterPro" id="IPR000719">
    <property type="entry name" value="Prot_kinase_dom"/>
</dbReference>
<dbReference type="Gene3D" id="1.10.510.10">
    <property type="entry name" value="Transferase(Phosphotransferase) domain 1"/>
    <property type="match status" value="1"/>
</dbReference>
<dbReference type="PROSITE" id="PS00108">
    <property type="entry name" value="PROTEIN_KINASE_ST"/>
    <property type="match status" value="1"/>
</dbReference>
<organism evidence="8 9">
    <name type="scientific">Lachancea nothofagi CBS 11611</name>
    <dbReference type="NCBI Taxonomy" id="1266666"/>
    <lineage>
        <taxon>Eukaryota</taxon>
        <taxon>Fungi</taxon>
        <taxon>Dikarya</taxon>
        <taxon>Ascomycota</taxon>
        <taxon>Saccharomycotina</taxon>
        <taxon>Saccharomycetes</taxon>
        <taxon>Saccharomycetales</taxon>
        <taxon>Saccharomycetaceae</taxon>
        <taxon>Lachancea</taxon>
    </lineage>
</organism>
<dbReference type="PANTHER" id="PTHR24347">
    <property type="entry name" value="SERINE/THREONINE-PROTEIN KINASE"/>
    <property type="match status" value="1"/>
</dbReference>
<dbReference type="Pfam" id="PF00498">
    <property type="entry name" value="FHA"/>
    <property type="match status" value="1"/>
</dbReference>
<dbReference type="Proteomes" id="UP000189911">
    <property type="component" value="Chromosome C"/>
</dbReference>
<keyword evidence="2 4" id="KW-0547">Nucleotide-binding</keyword>
<dbReference type="EMBL" id="LT598446">
    <property type="protein sequence ID" value="SCU84452.1"/>
    <property type="molecule type" value="Genomic_DNA"/>
</dbReference>
<dbReference type="Gene3D" id="3.30.200.20">
    <property type="entry name" value="Phosphorylase Kinase, domain 1"/>
    <property type="match status" value="1"/>
</dbReference>
<feature type="domain" description="FHA" evidence="6">
    <location>
        <begin position="42"/>
        <end position="97"/>
    </location>
</feature>
<keyword evidence="9" id="KW-1185">Reference proteome</keyword>
<dbReference type="SMART" id="SM00240">
    <property type="entry name" value="FHA"/>
    <property type="match status" value="1"/>
</dbReference>
<keyword evidence="5" id="KW-0418">Kinase</keyword>
<dbReference type="PROSITE" id="PS00107">
    <property type="entry name" value="PROTEIN_KINASE_ATP"/>
    <property type="match status" value="1"/>
</dbReference>
<dbReference type="InterPro" id="IPR000253">
    <property type="entry name" value="FHA_dom"/>
</dbReference>
<sequence length="481" mass="53930">MHSLEMTNKQILGVLEPSSLDYGFPGTNDSLAAVPIAKNKLVKFGRNDRECDVILTHPSVSSIHCMFWAIRFDDDSVPMYYVKDCSLNGILINGLSLKRGQTYLLEDGDLVTIPNAGAYRFVAKIKLLTSDLVEQLGFLTEVDSWRITSKVVGSGTFGHVLVANEKMSATNHQPVNYAVKVIKMKPNRLDKEAKILLKLAHPNIIKVHKTFAGSKDHLYIFQDLITGGDLFSYLAKSDCLSPISETEALVIIYQILHALRYLHSQGIVHRDLKLDNILLCTPEPCTRIVLADFGIAKDLSSSRSRMHTVVGTPEYCAPEVGFKADRAAYKEFSRAATFEQHGYDAKCDLWSLGVIAHIILTGISPFYGDGSEASIIRNAKMGSLSFNSKQWSKVSEHAKSFVRRLLEIDVHKRLDSQGAFHHLWIAKHKGQLEKIYHKKILQGHINVLPSIEELSWKRRLPKSVNLSPTAVQRKKFTKVDH</sequence>
<keyword evidence="5" id="KW-0723">Serine/threonine-protein kinase</keyword>
<dbReference type="Pfam" id="PF00069">
    <property type="entry name" value="Pkinase"/>
    <property type="match status" value="1"/>
</dbReference>
<evidence type="ECO:0000256" key="5">
    <source>
        <dbReference type="RuleBase" id="RU000304"/>
    </source>
</evidence>
<dbReference type="InterPro" id="IPR008271">
    <property type="entry name" value="Ser/Thr_kinase_AS"/>
</dbReference>
<dbReference type="PROSITE" id="PS50011">
    <property type="entry name" value="PROTEIN_KINASE_DOM"/>
    <property type="match status" value="1"/>
</dbReference>
<protein>
    <submittedName>
        <fullName evidence="8">LANO_0C01398g1_1</fullName>
    </submittedName>
</protein>
<name>A0A1G4J433_9SACH</name>
<dbReference type="GO" id="GO:0005524">
    <property type="term" value="F:ATP binding"/>
    <property type="evidence" value="ECO:0007669"/>
    <property type="project" value="UniProtKB-UniRule"/>
</dbReference>
<dbReference type="FunFam" id="1.10.510.10:FF:001021">
    <property type="entry name" value="Serine/threonine protein kinase"/>
    <property type="match status" value="1"/>
</dbReference>
<keyword evidence="3 4" id="KW-0067">ATP-binding</keyword>
<dbReference type="PROSITE" id="PS50006">
    <property type="entry name" value="FHA_DOMAIN"/>
    <property type="match status" value="1"/>
</dbReference>
<dbReference type="CDD" id="cd05117">
    <property type="entry name" value="STKc_CAMK"/>
    <property type="match status" value="1"/>
</dbReference>